<dbReference type="SUPFAM" id="SSF54373">
    <property type="entry name" value="FAD-linked reductases, C-terminal domain"/>
    <property type="match status" value="1"/>
</dbReference>
<dbReference type="InterPro" id="IPR036188">
    <property type="entry name" value="FAD/NAD-bd_sf"/>
</dbReference>
<comment type="similarity">
    <text evidence="2">Belongs to the flavin monoamine oxidase family.</text>
</comment>
<sequence length="830" mass="93241">MINKLKHLFVIFIQIFLILSISALDNTTNNLNYDVIVIGSGLTGLTAAREIKLKNPSASVVVLEASDTPGGRIHGQLLSTSKTDSSKKQMVDIGTIWISPSHNEIIELAKEFNLDLYSQANSCGERIVFVNNNTQNFRFKRQADWNLLPGSGKSLSDLSSPIIFNELISQSCQDFINSHSLSESTKDSVFRFLQTFYDAPANSISALQLMLTLSSENEDIQTFLHNQGHGKSFLMKNSLQSLINQLTKDTLINYNQEVSSIFILNDNGEVIKNDSLTGSQVFVTTSNGQNYLAQEVIVAVSPQKVSTINFDPKLNKSDHDFLSNYKSYGDAYYFVASFTSPFWRTNKHSGQIIFSDQTGSNPLYWLTTFDISEDNNCQVENNLGLLYGIAHFAMELSDQERIQIYKNVINQNLGNQTDELVDIKDIQWAKQPYINGLVGVIPIDGMTNFSQLTTNLFNKRIHFASPELSLKSMGTLNGGVIKGKEIANAVLQEMASLPEIKLQDDSSNRTVVNNNTSNINNLELVTITTPISEEETKETTIFHYNTTPHYNEETILTSVTITQSYESTTLNPNAFVYNTSKHYIDETTENPKINESYSQQNTNSPTTNYLNDNIEELTTSTMQTIGTTLINKNNSISTEFQYSTTPHYLTETTLYNSTTNNSEIGIFNDDDSNINTTMFPYNTTPHYIYDRTNNFNNEQTNNITSSPSIELSTFPYSTSSHYPEENINLSSTQSFTTPTGVETYSTKKNDLNNSFKDSTSKNDFLSDSLITQKYADTINQVRTSGDQIEINNLIHQIQMDIPNVSKSDKLHLIKQLNELIDMLIDNIQNN</sequence>
<evidence type="ECO:0000259" key="6">
    <source>
        <dbReference type="Pfam" id="PF01593"/>
    </source>
</evidence>
<dbReference type="STRING" id="6248.A0A0K0DVG7"/>
<dbReference type="AlphaFoldDB" id="A0A0K0DVG7"/>
<feature type="chain" id="PRO_5005327037" description="monoamine oxidase" evidence="5">
    <location>
        <begin position="24"/>
        <end position="830"/>
    </location>
</feature>
<evidence type="ECO:0000256" key="3">
    <source>
        <dbReference type="ARBA" id="ARBA00012804"/>
    </source>
</evidence>
<dbReference type="Gene3D" id="3.50.50.60">
    <property type="entry name" value="FAD/NAD(P)-binding domain"/>
    <property type="match status" value="1"/>
</dbReference>
<proteinExistence type="inferred from homology"/>
<evidence type="ECO:0000313" key="7">
    <source>
        <dbReference type="Proteomes" id="UP000035681"/>
    </source>
</evidence>
<dbReference type="Pfam" id="PF01593">
    <property type="entry name" value="Amino_oxidase"/>
    <property type="match status" value="1"/>
</dbReference>
<dbReference type="WBParaSite" id="TCONS_00010710.p1">
    <property type="protein sequence ID" value="TCONS_00010710.p1"/>
    <property type="gene ID" value="XLOC_004217"/>
</dbReference>
<evidence type="ECO:0000256" key="4">
    <source>
        <dbReference type="ARBA" id="ARBA00048448"/>
    </source>
</evidence>
<evidence type="ECO:0000256" key="5">
    <source>
        <dbReference type="SAM" id="SignalP"/>
    </source>
</evidence>
<keyword evidence="7" id="KW-1185">Reference proteome</keyword>
<dbReference type="PANTHER" id="PTHR43563:SF18">
    <property type="entry name" value="AMINE OXIDASE DOMAIN-CONTAINING PROTEIN"/>
    <property type="match status" value="1"/>
</dbReference>
<comment type="subcellular location">
    <subcellularLocation>
        <location evidence="1">Mitochondrion outer membrane</location>
        <topology evidence="1">Single-pass type IV membrane protein</topology>
        <orientation evidence="1">Cytoplasmic side</orientation>
    </subcellularLocation>
</comment>
<feature type="domain" description="Amine oxidase" evidence="6">
    <location>
        <begin position="42"/>
        <end position="491"/>
    </location>
</feature>
<evidence type="ECO:0000256" key="1">
    <source>
        <dbReference type="ARBA" id="ARBA00004362"/>
    </source>
</evidence>
<evidence type="ECO:0000313" key="8">
    <source>
        <dbReference type="WBParaSite" id="SSTP_0000123400.1"/>
    </source>
</evidence>
<protein>
    <recommendedName>
        <fullName evidence="3">monoamine oxidase</fullName>
        <ecNumber evidence="3">1.4.3.4</ecNumber>
    </recommendedName>
</protein>
<reference evidence="8" key="1">
    <citation type="submission" date="2015-08" db="UniProtKB">
        <authorList>
            <consortium name="WormBaseParasite"/>
        </authorList>
    </citation>
    <scope>IDENTIFICATION</scope>
</reference>
<dbReference type="WBParaSite" id="SSTP_0000123400.1">
    <property type="protein sequence ID" value="SSTP_0000123400.1"/>
    <property type="gene ID" value="SSTP_0000123400"/>
</dbReference>
<dbReference type="GO" id="GO:0097621">
    <property type="term" value="F:monoamine oxidase activity"/>
    <property type="evidence" value="ECO:0007669"/>
    <property type="project" value="UniProtKB-EC"/>
</dbReference>
<dbReference type="InterPro" id="IPR050703">
    <property type="entry name" value="Flavin_MAO"/>
</dbReference>
<evidence type="ECO:0000256" key="2">
    <source>
        <dbReference type="ARBA" id="ARBA00005995"/>
    </source>
</evidence>
<dbReference type="EC" id="1.4.3.4" evidence="3"/>
<dbReference type="InterPro" id="IPR002937">
    <property type="entry name" value="Amino_oxidase"/>
</dbReference>
<dbReference type="GO" id="GO:0005741">
    <property type="term" value="C:mitochondrial outer membrane"/>
    <property type="evidence" value="ECO:0007669"/>
    <property type="project" value="UniProtKB-SubCell"/>
</dbReference>
<accession>A0A0K0DVG7</accession>
<feature type="signal peptide" evidence="5">
    <location>
        <begin position="1"/>
        <end position="23"/>
    </location>
</feature>
<name>A0A0K0DVG7_STRER</name>
<organism evidence="8">
    <name type="scientific">Strongyloides stercoralis</name>
    <name type="common">Threadworm</name>
    <dbReference type="NCBI Taxonomy" id="6248"/>
    <lineage>
        <taxon>Eukaryota</taxon>
        <taxon>Metazoa</taxon>
        <taxon>Ecdysozoa</taxon>
        <taxon>Nematoda</taxon>
        <taxon>Chromadorea</taxon>
        <taxon>Rhabditida</taxon>
        <taxon>Tylenchina</taxon>
        <taxon>Panagrolaimomorpha</taxon>
        <taxon>Strongyloidoidea</taxon>
        <taxon>Strongyloididae</taxon>
        <taxon>Strongyloides</taxon>
    </lineage>
</organism>
<dbReference type="Proteomes" id="UP000035681">
    <property type="component" value="Unplaced"/>
</dbReference>
<dbReference type="SUPFAM" id="SSF51905">
    <property type="entry name" value="FAD/NAD(P)-binding domain"/>
    <property type="match status" value="1"/>
</dbReference>
<comment type="catalytic activity">
    <reaction evidence="4">
        <text>a secondary aliphatic amine + O2 + H2O = a primary amine + an aldehyde + H2O2</text>
        <dbReference type="Rhea" id="RHEA:26414"/>
        <dbReference type="ChEBI" id="CHEBI:15377"/>
        <dbReference type="ChEBI" id="CHEBI:15379"/>
        <dbReference type="ChEBI" id="CHEBI:16240"/>
        <dbReference type="ChEBI" id="CHEBI:17478"/>
        <dbReference type="ChEBI" id="CHEBI:58855"/>
        <dbReference type="ChEBI" id="CHEBI:65296"/>
        <dbReference type="EC" id="1.4.3.4"/>
    </reaction>
</comment>
<dbReference type="PANTHER" id="PTHR43563">
    <property type="entry name" value="AMINE OXIDASE"/>
    <property type="match status" value="1"/>
</dbReference>
<keyword evidence="5" id="KW-0732">Signal</keyword>